<dbReference type="OrthoDB" id="165382at2759"/>
<dbReference type="CDD" id="cd22534">
    <property type="entry name" value="KH-II_Era"/>
    <property type="match status" value="1"/>
</dbReference>
<protein>
    <submittedName>
        <fullName evidence="6">Pentatricopeptide repeat-containing</fullName>
    </submittedName>
</protein>
<feature type="transmembrane region" description="Helical" evidence="5">
    <location>
        <begin position="211"/>
        <end position="232"/>
    </location>
</feature>
<proteinExistence type="predicted"/>
<feature type="transmembrane region" description="Helical" evidence="5">
    <location>
        <begin position="169"/>
        <end position="191"/>
    </location>
</feature>
<dbReference type="InterPro" id="IPR027417">
    <property type="entry name" value="P-loop_NTPase"/>
</dbReference>
<dbReference type="InterPro" id="IPR037185">
    <property type="entry name" value="EmrE-like"/>
</dbReference>
<gene>
    <name evidence="6" type="ORF">Ctob_011610</name>
</gene>
<evidence type="ECO:0000256" key="1">
    <source>
        <dbReference type="ARBA" id="ARBA00004141"/>
    </source>
</evidence>
<dbReference type="AlphaFoldDB" id="A0A0M0LRQ8"/>
<evidence type="ECO:0000256" key="4">
    <source>
        <dbReference type="ARBA" id="ARBA00023136"/>
    </source>
</evidence>
<comment type="subcellular location">
    <subcellularLocation>
        <location evidence="1">Membrane</location>
        <topology evidence="1">Multi-pass membrane protein</topology>
    </subcellularLocation>
</comment>
<feature type="transmembrane region" description="Helical" evidence="5">
    <location>
        <begin position="282"/>
        <end position="301"/>
    </location>
</feature>
<dbReference type="PANTHER" id="PTHR12570">
    <property type="match status" value="1"/>
</dbReference>
<dbReference type="Pfam" id="PF05653">
    <property type="entry name" value="Mg_trans_NIPA"/>
    <property type="match status" value="1"/>
</dbReference>
<evidence type="ECO:0000313" key="6">
    <source>
        <dbReference type="EMBL" id="KOO53577.1"/>
    </source>
</evidence>
<dbReference type="SUPFAM" id="SSF103481">
    <property type="entry name" value="Multidrug resistance efflux transporter EmrE"/>
    <property type="match status" value="1"/>
</dbReference>
<keyword evidence="4 5" id="KW-0472">Membrane</keyword>
<sequence>MGVAGSVGINIGQNIQAMSMQKLDEKGLARPWTSRGWRIGMWMFIIFSIINFAALAFAPASILTPIESIQFVTNVAFNRIVNKTKVSRRMLAGVGLSIIGTCLSVVCGPPGDSCHTVKQLTEFWSANPTWWFYLALTGGLAVGSYVYHERAMKARKAESLANDGIEGKPSIWLPLSFTLFSALAGGAQMIVHSKVFSELLAALFQGNYSMLLTWLFYIEIILVVSCGILWAFKLTECLGLYDPLVILPLMVGTFILFGGVAGGIFFREFERLHEGLAGPAGWPLYIIGMILVIWGLALIASDSPDQSDTVRNDIDNDTLKLEEVQEVVRDELGRLRYSTRKDSTGWQVEFVDAPGALGPDVPSLHRALWDAVRGAQLALVVVDAADVPSHRQVGRFLDRLARELDELEAAEGPERRPLTALVLNKVDIVNKKERLLKASAALHGEFAFDGPPFMVSAHTGDGVDHLRGWLLLQAKPRQWTMAAGVTHVQPPLTRATEIIREALFTYLDRELPYVLEQRNLGWTELTNPTQGLRIDQQLLIPRERKSVRKILEARLPGIATSARRQLRAEFGRPVFLHLSIGVASNVFELESARPHDVLQMLADRGPDARET</sequence>
<dbReference type="GO" id="GO:0003723">
    <property type="term" value="F:RNA binding"/>
    <property type="evidence" value="ECO:0007669"/>
    <property type="project" value="InterPro"/>
</dbReference>
<dbReference type="GO" id="GO:0016020">
    <property type="term" value="C:membrane"/>
    <property type="evidence" value="ECO:0007669"/>
    <property type="project" value="UniProtKB-SubCell"/>
</dbReference>
<keyword evidence="2 5" id="KW-0812">Transmembrane</keyword>
<feature type="transmembrane region" description="Helical" evidence="5">
    <location>
        <begin position="90"/>
        <end position="111"/>
    </location>
</feature>
<keyword evidence="7" id="KW-1185">Reference proteome</keyword>
<dbReference type="SUPFAM" id="SSF54814">
    <property type="entry name" value="Prokaryotic type KH domain (KH-domain type II)"/>
    <property type="match status" value="1"/>
</dbReference>
<dbReference type="InterPro" id="IPR008521">
    <property type="entry name" value="Mg_trans_NIPA"/>
</dbReference>
<evidence type="ECO:0000256" key="5">
    <source>
        <dbReference type="SAM" id="Phobius"/>
    </source>
</evidence>
<keyword evidence="3 5" id="KW-1133">Transmembrane helix</keyword>
<dbReference type="InterPro" id="IPR015946">
    <property type="entry name" value="KH_dom-like_a/b"/>
</dbReference>
<organism evidence="6 7">
    <name type="scientific">Chrysochromulina tobinii</name>
    <dbReference type="NCBI Taxonomy" id="1460289"/>
    <lineage>
        <taxon>Eukaryota</taxon>
        <taxon>Haptista</taxon>
        <taxon>Haptophyta</taxon>
        <taxon>Prymnesiophyceae</taxon>
        <taxon>Prymnesiales</taxon>
        <taxon>Chrysochromulinaceae</taxon>
        <taxon>Chrysochromulina</taxon>
    </lineage>
</organism>
<evidence type="ECO:0000256" key="3">
    <source>
        <dbReference type="ARBA" id="ARBA00022989"/>
    </source>
</evidence>
<name>A0A0M0LRQ8_9EUKA</name>
<dbReference type="Gene3D" id="3.30.300.20">
    <property type="match status" value="1"/>
</dbReference>
<dbReference type="EMBL" id="JWZX01000170">
    <property type="protein sequence ID" value="KOO53577.1"/>
    <property type="molecule type" value="Genomic_DNA"/>
</dbReference>
<evidence type="ECO:0000256" key="2">
    <source>
        <dbReference type="ARBA" id="ARBA00022692"/>
    </source>
</evidence>
<dbReference type="PANTHER" id="PTHR12570:SF9">
    <property type="entry name" value="MAGNESIUM TRANSPORTER NIPA8-RELATED"/>
    <property type="match status" value="1"/>
</dbReference>
<reference evidence="7" key="1">
    <citation type="journal article" date="2015" name="PLoS Genet.">
        <title>Genome Sequence and Transcriptome Analyses of Chrysochromulina tobin: Metabolic Tools for Enhanced Algal Fitness in the Prominent Order Prymnesiales (Haptophyceae).</title>
        <authorList>
            <person name="Hovde B.T."/>
            <person name="Deodato C.R."/>
            <person name="Hunsperger H.M."/>
            <person name="Ryken S.A."/>
            <person name="Yost W."/>
            <person name="Jha R.K."/>
            <person name="Patterson J."/>
            <person name="Monnat R.J. Jr."/>
            <person name="Barlow S.B."/>
            <person name="Starkenburg S.R."/>
            <person name="Cattolico R.A."/>
        </authorList>
    </citation>
    <scope>NUCLEOTIDE SEQUENCE</scope>
    <source>
        <strain evidence="7">CCMP291</strain>
    </source>
</reference>
<dbReference type="SUPFAM" id="SSF52540">
    <property type="entry name" value="P-loop containing nucleoside triphosphate hydrolases"/>
    <property type="match status" value="1"/>
</dbReference>
<dbReference type="InterPro" id="IPR009019">
    <property type="entry name" value="KH_sf_prok-type"/>
</dbReference>
<dbReference type="Gene3D" id="3.40.50.300">
    <property type="entry name" value="P-loop containing nucleotide triphosphate hydrolases"/>
    <property type="match status" value="1"/>
</dbReference>
<accession>A0A0M0LRQ8</accession>
<dbReference type="Proteomes" id="UP000037460">
    <property type="component" value="Unassembled WGS sequence"/>
</dbReference>
<feature type="transmembrane region" description="Helical" evidence="5">
    <location>
        <begin position="244"/>
        <end position="266"/>
    </location>
</feature>
<feature type="transmembrane region" description="Helical" evidence="5">
    <location>
        <begin position="39"/>
        <end position="58"/>
    </location>
</feature>
<feature type="transmembrane region" description="Helical" evidence="5">
    <location>
        <begin position="131"/>
        <end position="148"/>
    </location>
</feature>
<dbReference type="GO" id="GO:0015095">
    <property type="term" value="F:magnesium ion transmembrane transporter activity"/>
    <property type="evidence" value="ECO:0007669"/>
    <property type="project" value="InterPro"/>
</dbReference>
<evidence type="ECO:0000313" key="7">
    <source>
        <dbReference type="Proteomes" id="UP000037460"/>
    </source>
</evidence>
<comment type="caution">
    <text evidence="6">The sequence shown here is derived from an EMBL/GenBank/DDBJ whole genome shotgun (WGS) entry which is preliminary data.</text>
</comment>